<protein>
    <submittedName>
        <fullName evidence="2">Uncharacterized protein</fullName>
    </submittedName>
</protein>
<keyword evidence="4" id="KW-1185">Reference proteome</keyword>
<evidence type="ECO:0000256" key="1">
    <source>
        <dbReference type="SAM" id="Phobius"/>
    </source>
</evidence>
<proteinExistence type="predicted"/>
<evidence type="ECO:0000313" key="3">
    <source>
        <dbReference type="EMBL" id="CAF1328271.1"/>
    </source>
</evidence>
<evidence type="ECO:0000313" key="4">
    <source>
        <dbReference type="Proteomes" id="UP000663832"/>
    </source>
</evidence>
<feature type="transmembrane region" description="Helical" evidence="1">
    <location>
        <begin position="46"/>
        <end position="69"/>
    </location>
</feature>
<keyword evidence="1" id="KW-1133">Transmembrane helix</keyword>
<gene>
    <name evidence="2" type="ORF">BJG266_LOCUS30573</name>
    <name evidence="3" type="ORF">QVE165_LOCUS32741</name>
</gene>
<feature type="transmembrane region" description="Helical" evidence="1">
    <location>
        <begin position="151"/>
        <end position="170"/>
    </location>
</feature>
<dbReference type="AlphaFoldDB" id="A0A815B676"/>
<name>A0A815B676_9BILA</name>
<dbReference type="EMBL" id="CAJNOI010000403">
    <property type="protein sequence ID" value="CAF1269326.1"/>
    <property type="molecule type" value="Genomic_DNA"/>
</dbReference>
<evidence type="ECO:0000313" key="2">
    <source>
        <dbReference type="EMBL" id="CAF1269326.1"/>
    </source>
</evidence>
<dbReference type="Proteomes" id="UP000663832">
    <property type="component" value="Unassembled WGS sequence"/>
</dbReference>
<sequence>MMNNTQTMIPPQQLWRKKFPAIISGIFSFIQFVLMVIIIGCEVGSMLIDIVTATIYVGLWASLFFMIAWISQATSSCCCRNRGCATYTLIAQCISLFFAMCIIGFDAYYIISPTTCFFSSYICSSSAPARGLFYSSANFNDIKIPLIKGQLAAGCLMFIICLVYIVIYIITSIRVHRAKQPRTIYPQVQNPFTAPSTISNGILTAPPITNYSTPTTLYNSEIVCPTCKTVMNMTPSKRPPM</sequence>
<comment type="caution">
    <text evidence="2">The sequence shown here is derived from an EMBL/GenBank/DDBJ whole genome shotgun (WGS) entry which is preliminary data.</text>
</comment>
<keyword evidence="1" id="KW-0472">Membrane</keyword>
<evidence type="ECO:0000313" key="5">
    <source>
        <dbReference type="Proteomes" id="UP000663877"/>
    </source>
</evidence>
<dbReference type="OrthoDB" id="9995436at2759"/>
<dbReference type="EMBL" id="CAJNOM010000293">
    <property type="protein sequence ID" value="CAF1328271.1"/>
    <property type="molecule type" value="Genomic_DNA"/>
</dbReference>
<organism evidence="2 5">
    <name type="scientific">Adineta steineri</name>
    <dbReference type="NCBI Taxonomy" id="433720"/>
    <lineage>
        <taxon>Eukaryota</taxon>
        <taxon>Metazoa</taxon>
        <taxon>Spiralia</taxon>
        <taxon>Gnathifera</taxon>
        <taxon>Rotifera</taxon>
        <taxon>Eurotatoria</taxon>
        <taxon>Bdelloidea</taxon>
        <taxon>Adinetida</taxon>
        <taxon>Adinetidae</taxon>
        <taxon>Adineta</taxon>
    </lineage>
</organism>
<feature type="transmembrane region" description="Helical" evidence="1">
    <location>
        <begin position="89"/>
        <end position="111"/>
    </location>
</feature>
<dbReference type="Proteomes" id="UP000663877">
    <property type="component" value="Unassembled WGS sequence"/>
</dbReference>
<keyword evidence="1" id="KW-0812">Transmembrane</keyword>
<accession>A0A815B676</accession>
<feature type="transmembrane region" description="Helical" evidence="1">
    <location>
        <begin position="21"/>
        <end position="40"/>
    </location>
</feature>
<reference evidence="2" key="1">
    <citation type="submission" date="2021-02" db="EMBL/GenBank/DDBJ databases">
        <authorList>
            <person name="Nowell W R."/>
        </authorList>
    </citation>
    <scope>NUCLEOTIDE SEQUENCE</scope>
</reference>